<accession>A0A2N9MA52</accession>
<sequence length="323" mass="36579">MTGPYQFVAFLLVRVSPDTPLAGDLLELPRQSIRHKKQHLGLAHGCARRAQLDELPLARPGIPDKGKDTVRHPSHHVEKNRIRLGFGQDKRLVLRKYFKGSCDDFGVMALDVDLDRFNRQTSAGHKRVDGDDVHFNLTPGLIFSSRQVRDLRMPLQRKRRLALGASDRARNNLYGRSAAQILFQEDAHSRVRLKTVDRLNMWQHIKAVIADMRTNIQKYAASPQERVQQPFASPIHIGPCNVHFAGKVVGDRQSDPLAGGQLHPLVPPRDPLKELPNGGSVGPANRPYFLDEGTVHHSLRLERRLSQIVRARLRSSKNRLKRE</sequence>
<feature type="region of interest" description="Disordered" evidence="1">
    <location>
        <begin position="253"/>
        <end position="284"/>
    </location>
</feature>
<reference evidence="3" key="1">
    <citation type="submission" date="2018-02" db="EMBL/GenBank/DDBJ databases">
        <authorList>
            <person name="Hausmann B."/>
        </authorList>
    </citation>
    <scope>NUCLEOTIDE SEQUENCE [LARGE SCALE GENOMIC DNA]</scope>
    <source>
        <strain evidence="3">Peat soil MAG SbA5</strain>
    </source>
</reference>
<dbReference type="AlphaFoldDB" id="A0A2N9MA52"/>
<dbReference type="Proteomes" id="UP000239735">
    <property type="component" value="Unassembled WGS sequence"/>
</dbReference>
<name>A0A2N9MA52_9BACT</name>
<evidence type="ECO:0000313" key="3">
    <source>
        <dbReference type="Proteomes" id="UP000239735"/>
    </source>
</evidence>
<evidence type="ECO:0000256" key="1">
    <source>
        <dbReference type="SAM" id="MobiDB-lite"/>
    </source>
</evidence>
<gene>
    <name evidence="2" type="ORF">SBA5_970043</name>
</gene>
<organism evidence="2 3">
    <name type="scientific">Candidatus Sulfuritelmatomonas gaucii</name>
    <dbReference type="NCBI Taxonomy" id="2043161"/>
    <lineage>
        <taxon>Bacteria</taxon>
        <taxon>Pseudomonadati</taxon>
        <taxon>Acidobacteriota</taxon>
        <taxon>Terriglobia</taxon>
        <taxon>Terriglobales</taxon>
        <taxon>Acidobacteriaceae</taxon>
        <taxon>Candidatus Sulfuritelmatomonas</taxon>
    </lineage>
</organism>
<dbReference type="EMBL" id="OKRB01000160">
    <property type="protein sequence ID" value="SPE32318.1"/>
    <property type="molecule type" value="Genomic_DNA"/>
</dbReference>
<proteinExistence type="predicted"/>
<evidence type="ECO:0000313" key="2">
    <source>
        <dbReference type="EMBL" id="SPE32318.1"/>
    </source>
</evidence>
<protein>
    <submittedName>
        <fullName evidence="2">Uncharacterized protein</fullName>
    </submittedName>
</protein>